<evidence type="ECO:0000313" key="1">
    <source>
        <dbReference type="EMBL" id="ABG25692.1"/>
    </source>
</evidence>
<dbReference type="KEGG" id="vg:5179511"/>
<dbReference type="GeneID" id="5179511"/>
<dbReference type="Proteomes" id="UP000120576">
    <property type="component" value="Genome"/>
</dbReference>
<reference evidence="1 2" key="1">
    <citation type="journal article" date="2006" name="J. Gen. Virol.">
        <title>Genome sequences of two frog herpesviruses.</title>
        <authorList>
            <person name="Davison A.J."/>
            <person name="Cunningham C."/>
            <person name="Sauerbier W."/>
            <person name="McKinnell R.G."/>
        </authorList>
    </citation>
    <scope>NUCLEOTIDE SEQUENCE [LARGE SCALE GENOMIC DNA]</scope>
    <source>
        <strain evidence="1">ATCC VR-568</strain>
    </source>
</reference>
<accession>Q14W57</accession>
<evidence type="ECO:0000313" key="2">
    <source>
        <dbReference type="Proteomes" id="UP000120576"/>
    </source>
</evidence>
<name>Q14W57_9VIRU</name>
<dbReference type="EMBL" id="DQ665652">
    <property type="protein sequence ID" value="ABG25692.1"/>
    <property type="molecule type" value="Genomic_DNA"/>
</dbReference>
<proteinExistence type="predicted"/>
<dbReference type="RefSeq" id="YP_656557.1">
    <property type="nucleotide sequence ID" value="NC_008210.1"/>
</dbReference>
<organism evidence="1 2">
    <name type="scientific">Ranid herpesvirus 2</name>
    <dbReference type="NCBI Taxonomy" id="389214"/>
    <lineage>
        <taxon>Viruses</taxon>
        <taxon>Duplodnaviria</taxon>
        <taxon>Heunggongvirae</taxon>
        <taxon>Peploviricota</taxon>
        <taxon>Herviviricetes</taxon>
        <taxon>Herpesvirales</taxon>
        <taxon>Alloherpesviridae</taxon>
        <taxon>Batravirus</taxon>
        <taxon>Batravirus ranidallo2</taxon>
    </lineage>
</organism>
<protein>
    <submittedName>
        <fullName evidence="1">ORF49</fullName>
    </submittedName>
</protein>
<keyword evidence="2" id="KW-1185">Reference proteome</keyword>
<sequence length="178" mass="20145">MNCKYPAWALCCLCLVAFCVADRNLSLEAAYISQLPVREGWPLLVYPGMHKSYLYSLCVGLHHKGACNNTEIKSVPPERSFPAGFYAKKNFFAAGTEMHRLESAFNFTVGFAFHHILQMPLRRTLRSARLNVEVAEPVVSRYLKLATYQAIYTIVFETGRTAEVSLGRMLVMVPKDHH</sequence>